<dbReference type="EMBL" id="CAJFCW020000002">
    <property type="protein sequence ID" value="CAG9094483.1"/>
    <property type="molecule type" value="Genomic_DNA"/>
</dbReference>
<feature type="transmembrane region" description="Helical" evidence="2">
    <location>
        <begin position="106"/>
        <end position="127"/>
    </location>
</feature>
<keyword evidence="2" id="KW-0812">Transmembrane</keyword>
<protein>
    <recommendedName>
        <fullName evidence="5">G_PROTEIN_RECEP_F1_2 domain-containing protein</fullName>
    </recommendedName>
</protein>
<feature type="transmembrane region" description="Helical" evidence="2">
    <location>
        <begin position="228"/>
        <end position="250"/>
    </location>
</feature>
<evidence type="ECO:0000313" key="3">
    <source>
        <dbReference type="EMBL" id="CAD5211825.1"/>
    </source>
</evidence>
<feature type="transmembrane region" description="Helical" evidence="2">
    <location>
        <begin position="24"/>
        <end position="52"/>
    </location>
</feature>
<comment type="similarity">
    <text evidence="1">Belongs to the nematode receptor-like protein sre family.</text>
</comment>
<dbReference type="InterPro" id="IPR052854">
    <property type="entry name" value="Serpentine_rcpt_epsilon"/>
</dbReference>
<keyword evidence="4" id="KW-1185">Reference proteome</keyword>
<dbReference type="OrthoDB" id="10502002at2759"/>
<feature type="transmembrane region" description="Helical" evidence="2">
    <location>
        <begin position="133"/>
        <end position="151"/>
    </location>
</feature>
<dbReference type="PANTHER" id="PTHR47518:SF9">
    <property type="entry name" value="SERPENTINE RECEPTOR, CLASS T"/>
    <property type="match status" value="1"/>
</dbReference>
<dbReference type="Pfam" id="PF03125">
    <property type="entry name" value="Sre"/>
    <property type="match status" value="1"/>
</dbReference>
<evidence type="ECO:0008006" key="5">
    <source>
        <dbReference type="Google" id="ProtNLM"/>
    </source>
</evidence>
<proteinExistence type="inferred from homology"/>
<gene>
    <name evidence="3" type="ORF">BOKJ2_LOCUS3895</name>
</gene>
<name>A0A811K900_9BILA</name>
<dbReference type="AlphaFoldDB" id="A0A811K900"/>
<accession>A0A811K900</accession>
<comment type="caution">
    <text evidence="3">The sequence shown here is derived from an EMBL/GenBank/DDBJ whole genome shotgun (WGS) entry which is preliminary data.</text>
</comment>
<evidence type="ECO:0000256" key="1">
    <source>
        <dbReference type="ARBA" id="ARBA00006803"/>
    </source>
</evidence>
<reference evidence="3" key="1">
    <citation type="submission" date="2020-09" db="EMBL/GenBank/DDBJ databases">
        <authorList>
            <person name="Kikuchi T."/>
        </authorList>
    </citation>
    <scope>NUCLEOTIDE SEQUENCE</scope>
    <source>
        <strain evidence="3">SH1</strain>
    </source>
</reference>
<dbReference type="EMBL" id="CAJFDH010000002">
    <property type="protein sequence ID" value="CAD5211825.1"/>
    <property type="molecule type" value="Genomic_DNA"/>
</dbReference>
<dbReference type="Proteomes" id="UP000783686">
    <property type="component" value="Unassembled WGS sequence"/>
</dbReference>
<organism evidence="3 4">
    <name type="scientific">Bursaphelenchus okinawaensis</name>
    <dbReference type="NCBI Taxonomy" id="465554"/>
    <lineage>
        <taxon>Eukaryota</taxon>
        <taxon>Metazoa</taxon>
        <taxon>Ecdysozoa</taxon>
        <taxon>Nematoda</taxon>
        <taxon>Chromadorea</taxon>
        <taxon>Rhabditida</taxon>
        <taxon>Tylenchina</taxon>
        <taxon>Tylenchomorpha</taxon>
        <taxon>Aphelenchoidea</taxon>
        <taxon>Aphelenchoididae</taxon>
        <taxon>Bursaphelenchus</taxon>
    </lineage>
</organism>
<feature type="transmembrane region" description="Helical" evidence="2">
    <location>
        <begin position="185"/>
        <end position="208"/>
    </location>
</feature>
<dbReference type="Proteomes" id="UP000614601">
    <property type="component" value="Unassembled WGS sequence"/>
</dbReference>
<keyword evidence="2" id="KW-1133">Transmembrane helix</keyword>
<dbReference type="PANTHER" id="PTHR47518">
    <property type="entry name" value="SERPENTINE RECEPTOR CLASS EPSILON-13-RELATED"/>
    <property type="match status" value="1"/>
</dbReference>
<evidence type="ECO:0000313" key="4">
    <source>
        <dbReference type="Proteomes" id="UP000614601"/>
    </source>
</evidence>
<dbReference type="InterPro" id="IPR004151">
    <property type="entry name" value="7TM_GPCR_serpentine_rcpt_Sre"/>
</dbReference>
<dbReference type="GO" id="GO:0016020">
    <property type="term" value="C:membrane"/>
    <property type="evidence" value="ECO:0007669"/>
    <property type="project" value="InterPro"/>
</dbReference>
<sequence length="317" mass="37472">MDSEGPSLADQLEELRALPDIPDAFRLCLFTLEIIVSVLSLWVLYLLTVVLIRCKGLHYNLRIVFVHMIIIQCVERVVRIVRVSDITLHWMPTYEGQMVEDIRRWLWWYCNLAYVFVIFERVIATLNFSEYEYWGVSAAYYVLLASALHVCERINGDLSSNNFDLSLSARFQINENMSTCFSIKAWIYVSAVMNVCISSIMCIIWYYITPNHLLYGLHVISNLFDLVIAIYVFIFPVVIMYSNASMLNILRRMFRRKDKNKLFHKKNTVSISPMPFYPPTTDDYFKVLNDRWNLLSNPQPHRKWFNFKTTPKWIRIL</sequence>
<dbReference type="GO" id="GO:0007606">
    <property type="term" value="P:sensory perception of chemical stimulus"/>
    <property type="evidence" value="ECO:0007669"/>
    <property type="project" value="InterPro"/>
</dbReference>
<evidence type="ECO:0000256" key="2">
    <source>
        <dbReference type="SAM" id="Phobius"/>
    </source>
</evidence>
<keyword evidence="2" id="KW-0472">Membrane</keyword>